<dbReference type="InterPro" id="IPR009057">
    <property type="entry name" value="Homeodomain-like_sf"/>
</dbReference>
<evidence type="ECO:0000256" key="1">
    <source>
        <dbReference type="ARBA" id="ARBA00023015"/>
    </source>
</evidence>
<reference evidence="5 6" key="1">
    <citation type="submission" date="2024-07" db="EMBL/GenBank/DDBJ databases">
        <authorList>
            <person name="Wang L."/>
        </authorList>
    </citation>
    <scope>NUCLEOTIDE SEQUENCE [LARGE SCALE GENOMIC DNA]</scope>
    <source>
        <strain evidence="5 6">WL359</strain>
    </source>
</reference>
<evidence type="ECO:0000313" key="5">
    <source>
        <dbReference type="EMBL" id="MEW7314993.1"/>
    </source>
</evidence>
<dbReference type="PANTHER" id="PTHR43280">
    <property type="entry name" value="ARAC-FAMILY TRANSCRIPTIONAL REGULATOR"/>
    <property type="match status" value="1"/>
</dbReference>
<dbReference type="SUPFAM" id="SSF51215">
    <property type="entry name" value="Regulatory protein AraC"/>
    <property type="match status" value="1"/>
</dbReference>
<dbReference type="PROSITE" id="PS01124">
    <property type="entry name" value="HTH_ARAC_FAMILY_2"/>
    <property type="match status" value="1"/>
</dbReference>
<sequence>MIKNGHLDDKQIVRLDYQPTGTYSLDIEIFSGSGLRKRLGREQMRLPHQHTFGMLIFINEGECVQWIDFMPVNCKVGSLLTISPGQAHRFAEDNHWDGWIMLFRPEFISAPTLKRPQTFNFRVKELTQKIPSHLVLDEREQGIVVQAIELMREDAGLAGDSSEINALLHHQFFALLLRLSIAHGHNGKGADKPSHAMQRFKAFKELVEDNYARWHQVAQYANHLGCSEKSLTRATVEAASVTAKNIIASRINLEAKRLLANSTTPVALIADQLGFDEATNFVKFFKREVACTPGEFRKKQWEIKSPSHA</sequence>
<evidence type="ECO:0000256" key="2">
    <source>
        <dbReference type="ARBA" id="ARBA00023125"/>
    </source>
</evidence>
<dbReference type="RefSeq" id="WP_367597002.1">
    <property type="nucleotide sequence ID" value="NZ_JBFMVT010000002.1"/>
</dbReference>
<keyword evidence="6" id="KW-1185">Reference proteome</keyword>
<evidence type="ECO:0000259" key="4">
    <source>
        <dbReference type="PROSITE" id="PS01124"/>
    </source>
</evidence>
<organism evidence="5 6">
    <name type="scientific">Buttiauxella gaviniae</name>
    <dbReference type="NCBI Taxonomy" id="82990"/>
    <lineage>
        <taxon>Bacteria</taxon>
        <taxon>Pseudomonadati</taxon>
        <taxon>Pseudomonadota</taxon>
        <taxon>Gammaproteobacteria</taxon>
        <taxon>Enterobacterales</taxon>
        <taxon>Enterobacteriaceae</taxon>
        <taxon>Buttiauxella</taxon>
    </lineage>
</organism>
<dbReference type="PANTHER" id="PTHR43280:SF32">
    <property type="entry name" value="TRANSCRIPTIONAL REGULATORY PROTEIN"/>
    <property type="match status" value="1"/>
</dbReference>
<keyword evidence="1" id="KW-0805">Transcription regulation</keyword>
<dbReference type="SMART" id="SM00342">
    <property type="entry name" value="HTH_ARAC"/>
    <property type="match status" value="1"/>
</dbReference>
<dbReference type="InterPro" id="IPR037923">
    <property type="entry name" value="HTH-like"/>
</dbReference>
<dbReference type="Proteomes" id="UP001555342">
    <property type="component" value="Unassembled WGS sequence"/>
</dbReference>
<protein>
    <submittedName>
        <fullName evidence="5">Helix-turn-helix transcriptional regulator</fullName>
    </submittedName>
</protein>
<evidence type="ECO:0000313" key="6">
    <source>
        <dbReference type="Proteomes" id="UP001555342"/>
    </source>
</evidence>
<evidence type="ECO:0000256" key="3">
    <source>
        <dbReference type="ARBA" id="ARBA00023163"/>
    </source>
</evidence>
<dbReference type="EMBL" id="JBFMVT010000002">
    <property type="protein sequence ID" value="MEW7314993.1"/>
    <property type="molecule type" value="Genomic_DNA"/>
</dbReference>
<gene>
    <name evidence="5" type="ORF">AB1E22_20180</name>
</gene>
<dbReference type="Pfam" id="PF02311">
    <property type="entry name" value="AraC_binding"/>
    <property type="match status" value="1"/>
</dbReference>
<dbReference type="Pfam" id="PF12833">
    <property type="entry name" value="HTH_18"/>
    <property type="match status" value="1"/>
</dbReference>
<dbReference type="Gene3D" id="1.10.10.60">
    <property type="entry name" value="Homeodomain-like"/>
    <property type="match status" value="1"/>
</dbReference>
<keyword evidence="2" id="KW-0238">DNA-binding</keyword>
<dbReference type="InterPro" id="IPR018060">
    <property type="entry name" value="HTH_AraC"/>
</dbReference>
<comment type="caution">
    <text evidence="5">The sequence shown here is derived from an EMBL/GenBank/DDBJ whole genome shotgun (WGS) entry which is preliminary data.</text>
</comment>
<dbReference type="SUPFAM" id="SSF46689">
    <property type="entry name" value="Homeodomain-like"/>
    <property type="match status" value="1"/>
</dbReference>
<feature type="domain" description="HTH araC/xylS-type" evidence="4">
    <location>
        <begin position="201"/>
        <end position="299"/>
    </location>
</feature>
<accession>A0ABV3NZL3</accession>
<name>A0ABV3NZL3_9ENTR</name>
<proteinExistence type="predicted"/>
<dbReference type="InterPro" id="IPR003313">
    <property type="entry name" value="AraC-bd"/>
</dbReference>
<keyword evidence="3" id="KW-0804">Transcription</keyword>